<keyword evidence="6 10" id="KW-0733">Signal recognition particle</keyword>
<comment type="similarity">
    <text evidence="3 10">Belongs to the SRP68 family.</text>
</comment>
<comment type="function">
    <text evidence="10">Component of the signal recognition particle (SRP) complex, a ribonucleoprotein complex that mediates the cotranslational targeting of secretory and membrane proteins to the endoplasmic reticulum (ER). The SRP complex interacts with the signal sequence in nascent secretory and membrane proteins and directs them to the membrane of the ER.</text>
</comment>
<dbReference type="GO" id="GO:0030942">
    <property type="term" value="F:endoplasmic reticulum signal peptide binding"/>
    <property type="evidence" value="ECO:0007669"/>
    <property type="project" value="InterPro"/>
</dbReference>
<keyword evidence="13" id="KW-1185">Reference proteome</keyword>
<organism evidence="12 13">
    <name type="scientific">Maudiozyma humilis</name>
    <name type="common">Sour dough yeast</name>
    <name type="synonym">Kazachstania humilis</name>
    <dbReference type="NCBI Taxonomy" id="51915"/>
    <lineage>
        <taxon>Eukaryota</taxon>
        <taxon>Fungi</taxon>
        <taxon>Dikarya</taxon>
        <taxon>Ascomycota</taxon>
        <taxon>Saccharomycotina</taxon>
        <taxon>Saccharomycetes</taxon>
        <taxon>Saccharomycetales</taxon>
        <taxon>Saccharomycetaceae</taxon>
        <taxon>Maudiozyma</taxon>
    </lineage>
</organism>
<dbReference type="GO" id="GO:0008312">
    <property type="term" value="F:7S RNA binding"/>
    <property type="evidence" value="ECO:0007669"/>
    <property type="project" value="InterPro"/>
</dbReference>
<keyword evidence="5 10" id="KW-0694">RNA-binding</keyword>
<dbReference type="AlphaFoldDB" id="A0AAV5RZK9"/>
<evidence type="ECO:0000256" key="9">
    <source>
        <dbReference type="ARBA" id="ARBA00029498"/>
    </source>
</evidence>
<feature type="compositionally biased region" description="Low complexity" evidence="11">
    <location>
        <begin position="560"/>
        <end position="583"/>
    </location>
</feature>
<name>A0AAV5RZK9_MAUHU</name>
<reference evidence="12 13" key="1">
    <citation type="journal article" date="2023" name="Elife">
        <title>Identification of key yeast species and microbe-microbe interactions impacting larval growth of Drosophila in the wild.</title>
        <authorList>
            <person name="Mure A."/>
            <person name="Sugiura Y."/>
            <person name="Maeda R."/>
            <person name="Honda K."/>
            <person name="Sakurai N."/>
            <person name="Takahashi Y."/>
            <person name="Watada M."/>
            <person name="Katoh T."/>
            <person name="Gotoh A."/>
            <person name="Gotoh Y."/>
            <person name="Taniguchi I."/>
            <person name="Nakamura K."/>
            <person name="Hayashi T."/>
            <person name="Katayama T."/>
            <person name="Uemura T."/>
            <person name="Hattori Y."/>
        </authorList>
    </citation>
    <scope>NUCLEOTIDE SEQUENCE [LARGE SCALE GENOMIC DNA]</scope>
    <source>
        <strain evidence="12 13">KH-74</strain>
    </source>
</reference>
<dbReference type="EMBL" id="BTGD01000006">
    <property type="protein sequence ID" value="GMM55909.1"/>
    <property type="molecule type" value="Genomic_DNA"/>
</dbReference>
<dbReference type="GO" id="GO:0005047">
    <property type="term" value="F:signal recognition particle binding"/>
    <property type="evidence" value="ECO:0007669"/>
    <property type="project" value="InterPro"/>
</dbReference>
<evidence type="ECO:0000256" key="4">
    <source>
        <dbReference type="ARBA" id="ARBA00022490"/>
    </source>
</evidence>
<gene>
    <name evidence="12" type="ORF">DAKH74_025250</name>
</gene>
<dbReference type="PANTHER" id="PTHR12860">
    <property type="entry name" value="SIGNAL RECOGNITION PARTICLE 68 KDA PROTEIN"/>
    <property type="match status" value="1"/>
</dbReference>
<dbReference type="CDD" id="cd15481">
    <property type="entry name" value="SRP68-RBD"/>
    <property type="match status" value="1"/>
</dbReference>
<dbReference type="InterPro" id="IPR026258">
    <property type="entry name" value="SRP68"/>
</dbReference>
<dbReference type="GO" id="GO:0006614">
    <property type="term" value="P:SRP-dependent cotranslational protein targeting to membrane"/>
    <property type="evidence" value="ECO:0007669"/>
    <property type="project" value="InterPro"/>
</dbReference>
<evidence type="ECO:0000256" key="11">
    <source>
        <dbReference type="SAM" id="MobiDB-lite"/>
    </source>
</evidence>
<evidence type="ECO:0000256" key="6">
    <source>
        <dbReference type="ARBA" id="ARBA00023135"/>
    </source>
</evidence>
<dbReference type="InterPro" id="IPR038253">
    <property type="entry name" value="SRP68_N_sf"/>
</dbReference>
<protein>
    <recommendedName>
        <fullName evidence="9 10">Signal recognition particle subunit SRP68</fullName>
        <shortName evidence="10">SRP68</shortName>
    </recommendedName>
</protein>
<dbReference type="Gene3D" id="1.10.3450.40">
    <property type="entry name" value="Signal recognition particle, SRP68 subunit, RNA-binding domain"/>
    <property type="match status" value="1"/>
</dbReference>
<dbReference type="PIRSF" id="PIRSF038995">
    <property type="entry name" value="SRP68"/>
    <property type="match status" value="1"/>
</dbReference>
<comment type="subcellular location">
    <subcellularLocation>
        <location evidence="1 10">Cytoplasm</location>
    </subcellularLocation>
    <subcellularLocation>
        <location evidence="2">Nucleus</location>
        <location evidence="2">Nucleolus</location>
    </subcellularLocation>
</comment>
<dbReference type="GO" id="GO:0005730">
    <property type="term" value="C:nucleolus"/>
    <property type="evidence" value="ECO:0007669"/>
    <property type="project" value="UniProtKB-SubCell"/>
</dbReference>
<evidence type="ECO:0000256" key="10">
    <source>
        <dbReference type="PIRNR" id="PIRNR038995"/>
    </source>
</evidence>
<dbReference type="GO" id="GO:0005786">
    <property type="term" value="C:signal recognition particle, endoplasmic reticulum targeting"/>
    <property type="evidence" value="ECO:0007669"/>
    <property type="project" value="UniProtKB-KW"/>
</dbReference>
<accession>A0AAV5RZK9</accession>
<evidence type="ECO:0000256" key="5">
    <source>
        <dbReference type="ARBA" id="ARBA00022884"/>
    </source>
</evidence>
<dbReference type="InterPro" id="IPR034652">
    <property type="entry name" value="SRP68-RBD"/>
</dbReference>
<keyword evidence="7" id="KW-0539">Nucleus</keyword>
<sequence length="597" mass="67416">MPVYSPIAATYGARIEQFLETAEDFDKYHRKVNTKLRHLRHHCQLVTKDTRKYSAKDHYPQITSKDYDKKNKLFGALVLMHAERDLAFAEAIRLRIRHRGKPKGSELRLAATRLKKANSTAQKLVQLTENEQQWLTRAQYLAYAKIVHVEFLLHGKQVKTKNSALITSELAVALAACAYLRDKGVLPADVVDLLNARYEYTLSQYAGSNGSSSADARAVVSQAIEQARQAEDELAVLLFNNNYSLKVEDADMDVDAPVVDNTVNWRSFSCTIADSQIAQLISDVQANTQIRDVADYGDKIAKWETILAMQEERIAHLDTDIDDTEENEQILLAYIKFQRTFTATCRDVFLFNRLWKQWENLGSAMSSRITKYKEIERIVKNIIAYLKEITELPGVYSDDDLVAQLELATLYFQLYLNAGCLASLYQTKGQYRESLALYVNSNEQLQAVIHTINGIDAVPLPEDIITLQKVQALQSLIHTGWKSVIALAEYEAELNKSAIVKRFRPTVIEKIDANAVRPSDVHLDNLFPLRPIIKPIGAKPTLFDLAFNYIDYEEKTPAKSQSQEPVVQQSSPASEPQSAPDAQPAKKRGFLGGLFGR</sequence>
<keyword evidence="4 10" id="KW-0963">Cytoplasm</keyword>
<evidence type="ECO:0000256" key="2">
    <source>
        <dbReference type="ARBA" id="ARBA00004604"/>
    </source>
</evidence>
<evidence type="ECO:0000256" key="1">
    <source>
        <dbReference type="ARBA" id="ARBA00004496"/>
    </source>
</evidence>
<proteinExistence type="inferred from homology"/>
<evidence type="ECO:0000256" key="7">
    <source>
        <dbReference type="ARBA" id="ARBA00023242"/>
    </source>
</evidence>
<dbReference type="Proteomes" id="UP001377567">
    <property type="component" value="Unassembled WGS sequence"/>
</dbReference>
<keyword evidence="8 10" id="KW-0687">Ribonucleoprotein</keyword>
<evidence type="ECO:0000256" key="8">
    <source>
        <dbReference type="ARBA" id="ARBA00023274"/>
    </source>
</evidence>
<feature type="region of interest" description="Disordered" evidence="11">
    <location>
        <begin position="556"/>
        <end position="597"/>
    </location>
</feature>
<dbReference type="Pfam" id="PF16969">
    <property type="entry name" value="SRP68"/>
    <property type="match status" value="1"/>
</dbReference>
<evidence type="ECO:0000313" key="12">
    <source>
        <dbReference type="EMBL" id="GMM55909.1"/>
    </source>
</evidence>
<dbReference type="PANTHER" id="PTHR12860:SF0">
    <property type="entry name" value="SIGNAL RECOGNITION PARTICLE SUBUNIT SRP68"/>
    <property type="match status" value="1"/>
</dbReference>
<evidence type="ECO:0000313" key="13">
    <source>
        <dbReference type="Proteomes" id="UP001377567"/>
    </source>
</evidence>
<comment type="caution">
    <text evidence="12">The sequence shown here is derived from an EMBL/GenBank/DDBJ whole genome shotgun (WGS) entry which is preliminary data.</text>
</comment>
<evidence type="ECO:0000256" key="3">
    <source>
        <dbReference type="ARBA" id="ARBA00009352"/>
    </source>
</evidence>